<evidence type="ECO:0008006" key="5">
    <source>
        <dbReference type="Google" id="ProtNLM"/>
    </source>
</evidence>
<evidence type="ECO:0000313" key="4">
    <source>
        <dbReference type="Proteomes" id="UP001500902"/>
    </source>
</evidence>
<keyword evidence="2" id="KW-0472">Membrane</keyword>
<feature type="transmembrane region" description="Helical" evidence="2">
    <location>
        <begin position="175"/>
        <end position="198"/>
    </location>
</feature>
<feature type="compositionally biased region" description="Pro residues" evidence="1">
    <location>
        <begin position="217"/>
        <end position="235"/>
    </location>
</feature>
<gene>
    <name evidence="3" type="ORF">GCM10022224_044560</name>
</gene>
<evidence type="ECO:0000256" key="2">
    <source>
        <dbReference type="SAM" id="Phobius"/>
    </source>
</evidence>
<evidence type="ECO:0000256" key="1">
    <source>
        <dbReference type="SAM" id="MobiDB-lite"/>
    </source>
</evidence>
<protein>
    <recommendedName>
        <fullName evidence="5">Serine/threonine protein kinase</fullName>
    </recommendedName>
</protein>
<reference evidence="4" key="1">
    <citation type="journal article" date="2019" name="Int. J. Syst. Evol. Microbiol.">
        <title>The Global Catalogue of Microorganisms (GCM) 10K type strain sequencing project: providing services to taxonomists for standard genome sequencing and annotation.</title>
        <authorList>
            <consortium name="The Broad Institute Genomics Platform"/>
            <consortium name="The Broad Institute Genome Sequencing Center for Infectious Disease"/>
            <person name="Wu L."/>
            <person name="Ma J."/>
        </authorList>
    </citation>
    <scope>NUCLEOTIDE SEQUENCE [LARGE SCALE GENOMIC DNA]</scope>
    <source>
        <strain evidence="4">JCM 16904</strain>
    </source>
</reference>
<comment type="caution">
    <text evidence="3">The sequence shown here is derived from an EMBL/GenBank/DDBJ whole genome shotgun (WGS) entry which is preliminary data.</text>
</comment>
<accession>A0ABP7C2F1</accession>
<dbReference type="RefSeq" id="WP_344881111.1">
    <property type="nucleotide sequence ID" value="NZ_BAAAZP010000086.1"/>
</dbReference>
<feature type="compositionally biased region" description="Low complexity" evidence="1">
    <location>
        <begin position="236"/>
        <end position="247"/>
    </location>
</feature>
<name>A0ABP7C2F1_9ACTN</name>
<organism evidence="3 4">
    <name type="scientific">Nonomuraea antimicrobica</name>
    <dbReference type="NCBI Taxonomy" id="561173"/>
    <lineage>
        <taxon>Bacteria</taxon>
        <taxon>Bacillati</taxon>
        <taxon>Actinomycetota</taxon>
        <taxon>Actinomycetes</taxon>
        <taxon>Streptosporangiales</taxon>
        <taxon>Streptosporangiaceae</taxon>
        <taxon>Nonomuraea</taxon>
    </lineage>
</organism>
<sequence length="260" mass="27576">MANVASPLQSLQYGDPPRLGPYVVQARLHAAPAGFVYLAQAPDGRAVSLAVLTRGAAFDAAARDRFVTAIKESRGRERSGMLGWLGRSGRARSAVLEGAPEVLSFDGGRAPWVAVPYAPGRPGAERFLEPVMVGGTLIGQAHGPDFVPYWLTDRAPALPGQGRRRPPLTETRKRVLLAALAVVLLLLLVMAILLLLVFGRSDTEVQPRQLPPTVFVPTPPPTPETPVPQPSPSQSPSPTESGQSTPGRTPGEDPGDEARL</sequence>
<keyword evidence="2" id="KW-1133">Transmembrane helix</keyword>
<dbReference type="EMBL" id="BAAAZP010000086">
    <property type="protein sequence ID" value="GAA3675420.1"/>
    <property type="molecule type" value="Genomic_DNA"/>
</dbReference>
<evidence type="ECO:0000313" key="3">
    <source>
        <dbReference type="EMBL" id="GAA3675420.1"/>
    </source>
</evidence>
<feature type="region of interest" description="Disordered" evidence="1">
    <location>
        <begin position="209"/>
        <end position="260"/>
    </location>
</feature>
<keyword evidence="4" id="KW-1185">Reference proteome</keyword>
<dbReference type="Proteomes" id="UP001500902">
    <property type="component" value="Unassembled WGS sequence"/>
</dbReference>
<proteinExistence type="predicted"/>
<keyword evidence="2" id="KW-0812">Transmembrane</keyword>